<keyword evidence="1 5" id="KW-0489">Methyltransferase</keyword>
<dbReference type="SUPFAM" id="SSF53335">
    <property type="entry name" value="S-adenosyl-L-methionine-dependent methyltransferases"/>
    <property type="match status" value="1"/>
</dbReference>
<reference evidence="8 9" key="1">
    <citation type="journal article" date="2003" name="Int. J. Syst. Evol. Microbiol.">
        <title>Virgibacillus carmonensis sp. nov., Virgibacillus necropolis sp. nov. and Virgibacillus picturae sp. nov., three novel species isolated from deteriorated mural paintings, transfer of the species of the genus salibacillus to Virgibacillus, as Virgibacillus marismortui comb. nov. and Virgibacillus salexigens comb. nov., and emended description of the genus Virgibacillus.</title>
        <authorList>
            <person name="Heyrman J."/>
            <person name="Logan N.A."/>
            <person name="Busse H.J."/>
            <person name="Balcaen A."/>
            <person name="Lebbe L."/>
            <person name="Rodriguez-Diaz M."/>
            <person name="Swings J."/>
            <person name="De Vos P."/>
        </authorList>
    </citation>
    <scope>NUCLEOTIDE SEQUENCE [LARGE SCALE GENOMIC DNA]</scope>
    <source>
        <strain evidence="8 9">LMG 19488</strain>
    </source>
</reference>
<dbReference type="Pfam" id="PF17827">
    <property type="entry name" value="PrmC_N"/>
    <property type="match status" value="1"/>
</dbReference>
<dbReference type="InterPro" id="IPR004556">
    <property type="entry name" value="HemK-like"/>
</dbReference>
<evidence type="ECO:0000313" key="8">
    <source>
        <dbReference type="EMBL" id="ASN04052.1"/>
    </source>
</evidence>
<evidence type="ECO:0000256" key="3">
    <source>
        <dbReference type="ARBA" id="ARBA00022691"/>
    </source>
</evidence>
<dbReference type="EMBL" id="CP022437">
    <property type="protein sequence ID" value="ASN04052.1"/>
    <property type="molecule type" value="Genomic_DNA"/>
</dbReference>
<accession>A0A221M8U7</accession>
<dbReference type="PANTHER" id="PTHR18895:SF74">
    <property type="entry name" value="MTRF1L RELEASE FACTOR GLUTAMINE METHYLTRANSFERASE"/>
    <property type="match status" value="1"/>
</dbReference>
<dbReference type="InterPro" id="IPR029063">
    <property type="entry name" value="SAM-dependent_MTases_sf"/>
</dbReference>
<dbReference type="AlphaFoldDB" id="A0A221M8U7"/>
<dbReference type="HAMAP" id="MF_02126">
    <property type="entry name" value="RF_methyltr_PrmC"/>
    <property type="match status" value="1"/>
</dbReference>
<protein>
    <recommendedName>
        <fullName evidence="5">Release factor glutamine methyltransferase</fullName>
        <shortName evidence="5">RF MTase</shortName>
        <ecNumber evidence="5">2.1.1.297</ecNumber>
    </recommendedName>
    <alternativeName>
        <fullName evidence="5">N5-glutamine methyltransferase PrmC</fullName>
    </alternativeName>
    <alternativeName>
        <fullName evidence="5">Protein-(glutamine-N5) MTase PrmC</fullName>
    </alternativeName>
    <alternativeName>
        <fullName evidence="5">Protein-glutamine N-methyltransferase PrmC</fullName>
    </alternativeName>
</protein>
<comment type="function">
    <text evidence="5">Methylates the class 1 translation termination release factors RF1/PrfA and RF2/PrfB on the glutamine residue of the universally conserved GGQ motif.</text>
</comment>
<comment type="catalytic activity">
    <reaction evidence="4 5">
        <text>L-glutaminyl-[peptide chain release factor] + S-adenosyl-L-methionine = N(5)-methyl-L-glutaminyl-[peptide chain release factor] + S-adenosyl-L-homocysteine + H(+)</text>
        <dbReference type="Rhea" id="RHEA:42896"/>
        <dbReference type="Rhea" id="RHEA-COMP:10271"/>
        <dbReference type="Rhea" id="RHEA-COMP:10272"/>
        <dbReference type="ChEBI" id="CHEBI:15378"/>
        <dbReference type="ChEBI" id="CHEBI:30011"/>
        <dbReference type="ChEBI" id="CHEBI:57856"/>
        <dbReference type="ChEBI" id="CHEBI:59789"/>
        <dbReference type="ChEBI" id="CHEBI:61891"/>
        <dbReference type="EC" id="2.1.1.297"/>
    </reaction>
</comment>
<dbReference type="InterPro" id="IPR002052">
    <property type="entry name" value="DNA_methylase_N6_adenine_CS"/>
</dbReference>
<sequence>MEKIIKQYEVLQWASLFLEKHHREIHVGELLLQHYLDMSRSSFFANMRETLPVDIVDKFKESIVLHAETGIPIQHITGVETFYGREFFVNKDVLIPRPETEELIEHVIQSAPDKPLSLVDVGTGSGIIAITLALELPNAQVYATDISSLALDVAKQNAEKLNANVTFLQGDFMQPVIENEINPDVIVSNPPYIEMSDKPNLSDTVKNYDPHLALFADEDGLAAYKKIIHSIPSSVKLIVFEIGYAQGQAVTRLVKNKYPKAEVAVMKDINGHDRIISVKV</sequence>
<dbReference type="GO" id="GO:0003676">
    <property type="term" value="F:nucleic acid binding"/>
    <property type="evidence" value="ECO:0007669"/>
    <property type="project" value="InterPro"/>
</dbReference>
<evidence type="ECO:0000256" key="1">
    <source>
        <dbReference type="ARBA" id="ARBA00022603"/>
    </source>
</evidence>
<dbReference type="NCBIfam" id="TIGR00536">
    <property type="entry name" value="hemK_fam"/>
    <property type="match status" value="1"/>
</dbReference>
<dbReference type="CDD" id="cd02440">
    <property type="entry name" value="AdoMet_MTases"/>
    <property type="match status" value="1"/>
</dbReference>
<name>A0A221M8U7_9BACI</name>
<dbReference type="InterPro" id="IPR040758">
    <property type="entry name" value="PrmC_N"/>
</dbReference>
<feature type="binding site" evidence="5">
    <location>
        <position position="145"/>
    </location>
    <ligand>
        <name>S-adenosyl-L-methionine</name>
        <dbReference type="ChEBI" id="CHEBI:59789"/>
    </ligand>
</feature>
<dbReference type="RefSeq" id="WP_089530622.1">
    <property type="nucleotide sequence ID" value="NZ_CP022437.1"/>
</dbReference>
<dbReference type="InterPro" id="IPR019874">
    <property type="entry name" value="RF_methyltr_PrmC"/>
</dbReference>
<dbReference type="KEGG" id="vne:CFK40_03065"/>
<dbReference type="Proteomes" id="UP000204391">
    <property type="component" value="Chromosome"/>
</dbReference>
<feature type="domain" description="Release factor glutamine methyltransferase N-terminal" evidence="7">
    <location>
        <begin position="9"/>
        <end position="78"/>
    </location>
</feature>
<dbReference type="NCBIfam" id="TIGR03534">
    <property type="entry name" value="RF_mod_PrmC"/>
    <property type="match status" value="1"/>
</dbReference>
<keyword evidence="3 5" id="KW-0949">S-adenosyl-L-methionine</keyword>
<evidence type="ECO:0000256" key="5">
    <source>
        <dbReference type="HAMAP-Rule" id="MF_02126"/>
    </source>
</evidence>
<dbReference type="OrthoDB" id="9800643at2"/>
<evidence type="ECO:0000259" key="7">
    <source>
        <dbReference type="Pfam" id="PF17827"/>
    </source>
</evidence>
<dbReference type="GO" id="GO:0032259">
    <property type="term" value="P:methylation"/>
    <property type="evidence" value="ECO:0007669"/>
    <property type="project" value="UniProtKB-KW"/>
</dbReference>
<evidence type="ECO:0000256" key="2">
    <source>
        <dbReference type="ARBA" id="ARBA00022679"/>
    </source>
</evidence>
<evidence type="ECO:0000256" key="4">
    <source>
        <dbReference type="ARBA" id="ARBA00048391"/>
    </source>
</evidence>
<dbReference type="Gene3D" id="3.40.50.150">
    <property type="entry name" value="Vaccinia Virus protein VP39"/>
    <property type="match status" value="1"/>
</dbReference>
<dbReference type="Pfam" id="PF05175">
    <property type="entry name" value="MTS"/>
    <property type="match status" value="1"/>
</dbReference>
<feature type="binding site" evidence="5">
    <location>
        <begin position="189"/>
        <end position="192"/>
    </location>
    <ligand>
        <name>substrate</name>
    </ligand>
</feature>
<gene>
    <name evidence="5 8" type="primary">prmC</name>
    <name evidence="8" type="ORF">CFK40_03065</name>
</gene>
<dbReference type="GO" id="GO:0102559">
    <property type="term" value="F:peptide chain release factor N(5)-glutamine methyltransferase activity"/>
    <property type="evidence" value="ECO:0007669"/>
    <property type="project" value="UniProtKB-EC"/>
</dbReference>
<feature type="binding site" evidence="5">
    <location>
        <position position="189"/>
    </location>
    <ligand>
        <name>S-adenosyl-L-methionine</name>
        <dbReference type="ChEBI" id="CHEBI:59789"/>
    </ligand>
</feature>
<organism evidence="8 9">
    <name type="scientific">Virgibacillus necropolis</name>
    <dbReference type="NCBI Taxonomy" id="163877"/>
    <lineage>
        <taxon>Bacteria</taxon>
        <taxon>Bacillati</taxon>
        <taxon>Bacillota</taxon>
        <taxon>Bacilli</taxon>
        <taxon>Bacillales</taxon>
        <taxon>Bacillaceae</taxon>
        <taxon>Virgibacillus</taxon>
    </lineage>
</organism>
<proteinExistence type="inferred from homology"/>
<dbReference type="InterPro" id="IPR050320">
    <property type="entry name" value="N5-glutamine_MTase"/>
</dbReference>
<dbReference type="Gene3D" id="1.10.8.10">
    <property type="entry name" value="DNA helicase RuvA subunit, C-terminal domain"/>
    <property type="match status" value="1"/>
</dbReference>
<keyword evidence="2 5" id="KW-0808">Transferase</keyword>
<evidence type="ECO:0000259" key="6">
    <source>
        <dbReference type="Pfam" id="PF05175"/>
    </source>
</evidence>
<comment type="similarity">
    <text evidence="5">Belongs to the protein N5-glutamine methyltransferase family. PrmC subfamily.</text>
</comment>
<feature type="binding site" evidence="5">
    <location>
        <begin position="122"/>
        <end position="126"/>
    </location>
    <ligand>
        <name>S-adenosyl-L-methionine</name>
        <dbReference type="ChEBI" id="CHEBI:59789"/>
    </ligand>
</feature>
<dbReference type="PANTHER" id="PTHR18895">
    <property type="entry name" value="HEMK METHYLTRANSFERASE"/>
    <property type="match status" value="1"/>
</dbReference>
<feature type="binding site" evidence="5">
    <location>
        <position position="172"/>
    </location>
    <ligand>
        <name>S-adenosyl-L-methionine</name>
        <dbReference type="ChEBI" id="CHEBI:59789"/>
    </ligand>
</feature>
<keyword evidence="9" id="KW-1185">Reference proteome</keyword>
<dbReference type="EC" id="2.1.1.297" evidence="5"/>
<dbReference type="InterPro" id="IPR007848">
    <property type="entry name" value="Small_mtfrase_dom"/>
</dbReference>
<dbReference type="PROSITE" id="PS00092">
    <property type="entry name" value="N6_MTASE"/>
    <property type="match status" value="1"/>
</dbReference>
<evidence type="ECO:0000313" key="9">
    <source>
        <dbReference type="Proteomes" id="UP000204391"/>
    </source>
</evidence>
<feature type="domain" description="Methyltransferase small" evidence="6">
    <location>
        <begin position="115"/>
        <end position="196"/>
    </location>
</feature>